<dbReference type="Proteomes" id="UP000008021">
    <property type="component" value="Chromosome 4"/>
</dbReference>
<protein>
    <recommendedName>
        <fullName evidence="5">Clp R domain-containing protein</fullName>
    </recommendedName>
</protein>
<dbReference type="Gene3D" id="3.40.50.300">
    <property type="entry name" value="P-loop containing nucleotide triphosphate hydrolases"/>
    <property type="match status" value="1"/>
</dbReference>
<dbReference type="PANTHER" id="PTHR43572">
    <property type="entry name" value="CHAPERONE PROTEIN CLPD, CHLOROPLASTIC"/>
    <property type="match status" value="1"/>
</dbReference>
<dbReference type="Pfam" id="PF23569">
    <property type="entry name" value="NBD_SMAX1"/>
    <property type="match status" value="1"/>
</dbReference>
<feature type="region of interest" description="Disordered" evidence="4">
    <location>
        <begin position="680"/>
        <end position="707"/>
    </location>
</feature>
<feature type="compositionally biased region" description="Acidic residues" evidence="4">
    <location>
        <begin position="916"/>
        <end position="931"/>
    </location>
</feature>
<dbReference type="InterPro" id="IPR058680">
    <property type="entry name" value="NBD_SMAX1-like"/>
</dbReference>
<dbReference type="PROSITE" id="PS51903">
    <property type="entry name" value="CLP_R"/>
    <property type="match status" value="1"/>
</dbReference>
<sequence>MRAGAYTIHQSLTAEAAAVLKLALGIARRRGHAQVTPLHVAFALLSPACSPPQQQPAPPPYGLLKRACLRSHPSAAAAVAAHPLQCRALELCFNVALNRLPTSAPHSPPPSSSAPSGAVAPPFASSLIQPNPTLSNALVAALKRAQANQRRGCVELQQQPPPPPPPPPPPVAATAQQQQPLLAIKVELDQLIISILDDPSVSRVMREAGFSSSTVKSNLEGESALMMSTSSSPPPPAIPPHFFLDPSIGVGGNGGGGGGGGGFMLWPAPFLSSPGMAVPSCKEDVRAVLEVMVRKQGRRTNPVVVGDSVSMAEAVAGELLRRLEGGDVPDELAGAHLLKLQLSYVHVRLMSRADVDAKAAELRRSVDAVKRGGLVVYVGDLRWALDEDHHHHHHPGADHHNTASSYSPVEHMVAELGRLLGDLRASAPPRGRVWLVATASYQTYMRCRRRRPSLESAWALQAVVVPTGAGTGLALNNLHAVATTTSNGAPVQQAMVATNQQQQLASPFVAMAAEPTAFAAAREELDDKLLVLCTECSHNYEREASAVKAEAAADEEGPRAAGNLPGWLVPEPPKENYLIELKRKWSRLCRKLHLCGGDPCSAQSFGAGAYGSGPSSLLPWWSASCLLPNGGGKPSIAGFLGTEALRWSPPAAALPSLNSLREPECQDVTTALALGSLPLSDSASSSGGGGGGDGAAARELERRPRKNVPWQRAAVAEIADAVAAGARSGNGRKGGGVWLLLKGSDHAAVHRVAAVIAETHCGSADRVVVVSADPNKFGCADDFRSDVVARASMAAAGGGNKLVLVVDDVERAPQHVVDCLVEASRSGALKEDKFGGRELDLSDSVVVMTTSKLADAAVSGVISLRLYTSEQSPSGDLKRKTSTSSPPTSDRKRARARRSSGNGHSLDLNLNLFAHDDDDNDAGDVDDDDGVPSDITHEGGGDDTGEHGHSHHHHHLLLLLESVATRVVTLDGDHHGAAAAIRERLSGRLDGGGRELRVDGEAAAALAAASGHFGDEVMERWVAEVFEPAAATVKNGGKAVVLGVGPSGGGAHESGGFMGSVLPSRVHVD</sequence>
<dbReference type="Gene3D" id="1.10.1780.10">
    <property type="entry name" value="Clp, N-terminal domain"/>
    <property type="match status" value="1"/>
</dbReference>
<dbReference type="InterPro" id="IPR027417">
    <property type="entry name" value="P-loop_NTPase"/>
</dbReference>
<dbReference type="EnsemblPlants" id="OMERI04G05920.1">
    <property type="protein sequence ID" value="OMERI04G05920.1"/>
    <property type="gene ID" value="OMERI04G05920"/>
</dbReference>
<feature type="region of interest" description="Disordered" evidence="4">
    <location>
        <begin position="870"/>
        <end position="950"/>
    </location>
</feature>
<evidence type="ECO:0000313" key="6">
    <source>
        <dbReference type="EnsemblPlants" id="OMERI04G05920.1"/>
    </source>
</evidence>
<feature type="compositionally biased region" description="Pro residues" evidence="4">
    <location>
        <begin position="159"/>
        <end position="171"/>
    </location>
</feature>
<evidence type="ECO:0000256" key="2">
    <source>
        <dbReference type="ARBA" id="ARBA00022737"/>
    </source>
</evidence>
<dbReference type="InterPro" id="IPR051650">
    <property type="entry name" value="SL_signaling_regulator"/>
</dbReference>
<evidence type="ECO:0000256" key="3">
    <source>
        <dbReference type="PROSITE-ProRule" id="PRU01251"/>
    </source>
</evidence>
<reference evidence="6" key="2">
    <citation type="submission" date="2018-05" db="EMBL/GenBank/DDBJ databases">
        <title>OmerRS3 (Oryza meridionalis Reference Sequence Version 3).</title>
        <authorList>
            <person name="Zhang J."/>
            <person name="Kudrna D."/>
            <person name="Lee S."/>
            <person name="Talag J."/>
            <person name="Welchert J."/>
            <person name="Wing R.A."/>
        </authorList>
    </citation>
    <scope>NUCLEOTIDE SEQUENCE [LARGE SCALE GENOMIC DNA]</scope>
    <source>
        <strain evidence="6">cv. OR44</strain>
    </source>
</reference>
<feature type="domain" description="Clp R" evidence="5">
    <location>
        <begin position="8"/>
        <end position="225"/>
    </location>
</feature>
<evidence type="ECO:0000256" key="4">
    <source>
        <dbReference type="SAM" id="MobiDB-lite"/>
    </source>
</evidence>
<dbReference type="eggNOG" id="KOG1051">
    <property type="taxonomic scope" value="Eukaryota"/>
</dbReference>
<evidence type="ECO:0000259" key="5">
    <source>
        <dbReference type="PROSITE" id="PS51903"/>
    </source>
</evidence>
<organism evidence="6">
    <name type="scientific">Oryza meridionalis</name>
    <dbReference type="NCBI Taxonomy" id="40149"/>
    <lineage>
        <taxon>Eukaryota</taxon>
        <taxon>Viridiplantae</taxon>
        <taxon>Streptophyta</taxon>
        <taxon>Embryophyta</taxon>
        <taxon>Tracheophyta</taxon>
        <taxon>Spermatophyta</taxon>
        <taxon>Magnoliopsida</taxon>
        <taxon>Liliopsida</taxon>
        <taxon>Poales</taxon>
        <taxon>Poaceae</taxon>
        <taxon>BOP clade</taxon>
        <taxon>Oryzoideae</taxon>
        <taxon>Oryzeae</taxon>
        <taxon>Oryzinae</taxon>
        <taxon>Oryza</taxon>
    </lineage>
</organism>
<feature type="compositionally biased region" description="Basic and acidic residues" evidence="4">
    <location>
        <begin position="935"/>
        <end position="948"/>
    </location>
</feature>
<keyword evidence="2 3" id="KW-0677">Repeat</keyword>
<dbReference type="InterPro" id="IPR004176">
    <property type="entry name" value="Clp_R_N"/>
</dbReference>
<comment type="similarity">
    <text evidence="1">Belongs to the ClpA/ClpB family.</text>
</comment>
<dbReference type="STRING" id="40149.A0A0E0DC40"/>
<evidence type="ECO:0000256" key="1">
    <source>
        <dbReference type="ARBA" id="ARBA00008675"/>
    </source>
</evidence>
<dbReference type="HOGENOM" id="CLU_006575_0_0_1"/>
<reference evidence="6" key="1">
    <citation type="submission" date="2015-04" db="UniProtKB">
        <authorList>
            <consortium name="EnsemblPlants"/>
        </authorList>
    </citation>
    <scope>IDENTIFICATION</scope>
</reference>
<name>A0A0E0DC40_9ORYZ</name>
<accession>A0A0E0DC40</accession>
<proteinExistence type="inferred from homology"/>
<dbReference type="InterPro" id="IPR036628">
    <property type="entry name" value="Clp_N_dom_sf"/>
</dbReference>
<keyword evidence="7" id="KW-1185">Reference proteome</keyword>
<dbReference type="PANTHER" id="PTHR43572:SF3">
    <property type="entry name" value="PROTEIN SMAX1-LIKE 5"/>
    <property type="match status" value="1"/>
</dbReference>
<feature type="region of interest" description="Disordered" evidence="4">
    <location>
        <begin position="149"/>
        <end position="176"/>
    </location>
</feature>
<evidence type="ECO:0000313" key="7">
    <source>
        <dbReference type="Proteomes" id="UP000008021"/>
    </source>
</evidence>
<dbReference type="AlphaFoldDB" id="A0A0E0DC40"/>
<dbReference type="Gramene" id="OMERI04G05920.1">
    <property type="protein sequence ID" value="OMERI04G05920.1"/>
    <property type="gene ID" value="OMERI04G05920"/>
</dbReference>